<organism evidence="1 2">
    <name type="scientific">Eumeta variegata</name>
    <name type="common">Bagworm moth</name>
    <name type="synonym">Eumeta japonica</name>
    <dbReference type="NCBI Taxonomy" id="151549"/>
    <lineage>
        <taxon>Eukaryota</taxon>
        <taxon>Metazoa</taxon>
        <taxon>Ecdysozoa</taxon>
        <taxon>Arthropoda</taxon>
        <taxon>Hexapoda</taxon>
        <taxon>Insecta</taxon>
        <taxon>Pterygota</taxon>
        <taxon>Neoptera</taxon>
        <taxon>Endopterygota</taxon>
        <taxon>Lepidoptera</taxon>
        <taxon>Glossata</taxon>
        <taxon>Ditrysia</taxon>
        <taxon>Tineoidea</taxon>
        <taxon>Psychidae</taxon>
        <taxon>Oiketicinae</taxon>
        <taxon>Eumeta</taxon>
    </lineage>
</organism>
<dbReference type="Proteomes" id="UP000299102">
    <property type="component" value="Unassembled WGS sequence"/>
</dbReference>
<comment type="caution">
    <text evidence="1">The sequence shown here is derived from an EMBL/GenBank/DDBJ whole genome shotgun (WGS) entry which is preliminary data.</text>
</comment>
<gene>
    <name evidence="1" type="ORF">EVAR_68325_1</name>
</gene>
<dbReference type="AlphaFoldDB" id="A0A4C2AGL9"/>
<reference evidence="1 2" key="1">
    <citation type="journal article" date="2019" name="Commun. Biol.">
        <title>The bagworm genome reveals a unique fibroin gene that provides high tensile strength.</title>
        <authorList>
            <person name="Kono N."/>
            <person name="Nakamura H."/>
            <person name="Ohtoshi R."/>
            <person name="Tomita M."/>
            <person name="Numata K."/>
            <person name="Arakawa K."/>
        </authorList>
    </citation>
    <scope>NUCLEOTIDE SEQUENCE [LARGE SCALE GENOMIC DNA]</scope>
</reference>
<sequence length="99" mass="10814">MFKSLLTQKTHFPTRLSRRKRFTSYDRPALWSAAGSSRSSRRSLSTAVGGWPLFCKTGLFYAITFAGDAAASLSYPRVSDLFPFAAALRPPGAPLRLGA</sequence>
<evidence type="ECO:0000313" key="2">
    <source>
        <dbReference type="Proteomes" id="UP000299102"/>
    </source>
</evidence>
<name>A0A4C2AGL9_EUMVA</name>
<keyword evidence="2" id="KW-1185">Reference proteome</keyword>
<dbReference type="EMBL" id="BGZK01003093">
    <property type="protein sequence ID" value="GBP98239.1"/>
    <property type="molecule type" value="Genomic_DNA"/>
</dbReference>
<proteinExistence type="predicted"/>
<accession>A0A4C2AGL9</accession>
<evidence type="ECO:0000313" key="1">
    <source>
        <dbReference type="EMBL" id="GBP98239.1"/>
    </source>
</evidence>
<protein>
    <submittedName>
        <fullName evidence="1">Uncharacterized protein</fullName>
    </submittedName>
</protein>